<evidence type="ECO:0000313" key="3">
    <source>
        <dbReference type="Proteomes" id="UP000320333"/>
    </source>
</evidence>
<proteinExistence type="predicted"/>
<protein>
    <recommendedName>
        <fullName evidence="1">CYTH domain-containing protein</fullName>
    </recommendedName>
</protein>
<dbReference type="Pfam" id="PF01928">
    <property type="entry name" value="CYTH"/>
    <property type="match status" value="1"/>
</dbReference>
<dbReference type="Proteomes" id="UP000320333">
    <property type="component" value="Unassembled WGS sequence"/>
</dbReference>
<dbReference type="AlphaFoldDB" id="A0A507FEB4"/>
<sequence length="213" mass="24329">MFEVERKFVALPSLIARALITPQPNVNPRFNSVEHGKTFKIRDTYYDRAPAWPLAKNGFWLRKRNENWNLKMNLKGGGEEKYQNASFAEVFNPRNIKFHIESVLDPLPPSCNEENNFGLDVLCDITTHRSEYLVDKEFNIMIDTTPIGVFGEVELVASEESQVPGLEKKLDEFMDRNCWFFYAVKGPGEKVRGKLDAYFEVFGMGGVLPVKGG</sequence>
<dbReference type="PANTHER" id="PTHR14586:SF1">
    <property type="entry name" value="THIAMINE-TRIPHOSPHATASE"/>
    <property type="match status" value="1"/>
</dbReference>
<dbReference type="InterPro" id="IPR023577">
    <property type="entry name" value="CYTH_domain"/>
</dbReference>
<gene>
    <name evidence="2" type="ORF">CcCBS67573_g04047</name>
</gene>
<evidence type="ECO:0000259" key="1">
    <source>
        <dbReference type="SMART" id="SM01118"/>
    </source>
</evidence>
<dbReference type="GO" id="GO:0050333">
    <property type="term" value="F:thiamine triphosphate phosphatase activity"/>
    <property type="evidence" value="ECO:0007669"/>
    <property type="project" value="InterPro"/>
</dbReference>
<dbReference type="Gene3D" id="2.40.320.10">
    <property type="entry name" value="Hypothetical Protein Pfu-838710-001"/>
    <property type="match status" value="1"/>
</dbReference>
<keyword evidence="3" id="KW-1185">Reference proteome</keyword>
<dbReference type="InterPro" id="IPR033469">
    <property type="entry name" value="CYTH-like_dom_sf"/>
</dbReference>
<dbReference type="InterPro" id="IPR039582">
    <property type="entry name" value="THTPA"/>
</dbReference>
<dbReference type="SUPFAM" id="SSF55154">
    <property type="entry name" value="CYTH-like phosphatases"/>
    <property type="match status" value="1"/>
</dbReference>
<feature type="domain" description="CYTH" evidence="1">
    <location>
        <begin position="1"/>
        <end position="198"/>
    </location>
</feature>
<organism evidence="2 3">
    <name type="scientific">Chytriomyces confervae</name>
    <dbReference type="NCBI Taxonomy" id="246404"/>
    <lineage>
        <taxon>Eukaryota</taxon>
        <taxon>Fungi</taxon>
        <taxon>Fungi incertae sedis</taxon>
        <taxon>Chytridiomycota</taxon>
        <taxon>Chytridiomycota incertae sedis</taxon>
        <taxon>Chytridiomycetes</taxon>
        <taxon>Chytridiales</taxon>
        <taxon>Chytriomycetaceae</taxon>
        <taxon>Chytriomyces</taxon>
    </lineage>
</organism>
<comment type="caution">
    <text evidence="2">The sequence shown here is derived from an EMBL/GenBank/DDBJ whole genome shotgun (WGS) entry which is preliminary data.</text>
</comment>
<evidence type="ECO:0000313" key="2">
    <source>
        <dbReference type="EMBL" id="TPX74691.1"/>
    </source>
</evidence>
<reference evidence="2 3" key="1">
    <citation type="journal article" date="2019" name="Sci. Rep.">
        <title>Comparative genomics of chytrid fungi reveal insights into the obligate biotrophic and pathogenic lifestyle of Synchytrium endobioticum.</title>
        <authorList>
            <person name="van de Vossenberg B.T.L.H."/>
            <person name="Warris S."/>
            <person name="Nguyen H.D.T."/>
            <person name="van Gent-Pelzer M.P.E."/>
            <person name="Joly D.L."/>
            <person name="van de Geest H.C."/>
            <person name="Bonants P.J.M."/>
            <person name="Smith D.S."/>
            <person name="Levesque C.A."/>
            <person name="van der Lee T.A.J."/>
        </authorList>
    </citation>
    <scope>NUCLEOTIDE SEQUENCE [LARGE SCALE GENOMIC DNA]</scope>
    <source>
        <strain evidence="2 3">CBS 675.73</strain>
    </source>
</reference>
<dbReference type="EMBL" id="QEAP01000113">
    <property type="protein sequence ID" value="TPX74691.1"/>
    <property type="molecule type" value="Genomic_DNA"/>
</dbReference>
<dbReference type="STRING" id="246404.A0A507FEB4"/>
<dbReference type="OrthoDB" id="442176at2759"/>
<name>A0A507FEB4_9FUNG</name>
<dbReference type="SMART" id="SM01118">
    <property type="entry name" value="CYTH"/>
    <property type="match status" value="1"/>
</dbReference>
<dbReference type="PANTHER" id="PTHR14586">
    <property type="entry name" value="THIAMINE-TRIPHOSPHATASE"/>
    <property type="match status" value="1"/>
</dbReference>
<accession>A0A507FEB4</accession>
<dbReference type="GO" id="GO:0042357">
    <property type="term" value="P:thiamine diphosphate metabolic process"/>
    <property type="evidence" value="ECO:0007669"/>
    <property type="project" value="TreeGrafter"/>
</dbReference>
<dbReference type="GO" id="GO:0000287">
    <property type="term" value="F:magnesium ion binding"/>
    <property type="evidence" value="ECO:0007669"/>
    <property type="project" value="TreeGrafter"/>
</dbReference>